<feature type="transmembrane region" description="Helical" evidence="6">
    <location>
        <begin position="42"/>
        <end position="62"/>
    </location>
</feature>
<dbReference type="GO" id="GO:0020037">
    <property type="term" value="F:heme binding"/>
    <property type="evidence" value="ECO:0007669"/>
    <property type="project" value="TreeGrafter"/>
</dbReference>
<evidence type="ECO:0000256" key="4">
    <source>
        <dbReference type="ARBA" id="ARBA00022989"/>
    </source>
</evidence>
<dbReference type="AlphaFoldDB" id="A0A1N6GUL3"/>
<feature type="transmembrane region" description="Helical" evidence="6">
    <location>
        <begin position="12"/>
        <end position="30"/>
    </location>
</feature>
<protein>
    <submittedName>
        <fullName evidence="8">Ni,Fe-hydrogenase I cytochrome b subunit</fullName>
    </submittedName>
</protein>
<evidence type="ECO:0000256" key="2">
    <source>
        <dbReference type="ARBA" id="ARBA00022475"/>
    </source>
</evidence>
<dbReference type="STRING" id="364032.SAMN05443662_1497"/>
<keyword evidence="4 6" id="KW-1133">Transmembrane helix</keyword>
<evidence type="ECO:0000256" key="3">
    <source>
        <dbReference type="ARBA" id="ARBA00022692"/>
    </source>
</evidence>
<keyword evidence="5 6" id="KW-0472">Membrane</keyword>
<evidence type="ECO:0000259" key="7">
    <source>
        <dbReference type="Pfam" id="PF01292"/>
    </source>
</evidence>
<name>A0A1N6GUL3_9GAMM</name>
<evidence type="ECO:0000256" key="5">
    <source>
        <dbReference type="ARBA" id="ARBA00023136"/>
    </source>
</evidence>
<evidence type="ECO:0000313" key="8">
    <source>
        <dbReference type="EMBL" id="SIO11025.1"/>
    </source>
</evidence>
<comment type="subcellular location">
    <subcellularLocation>
        <location evidence="1">Cell membrane</location>
        <topology evidence="1">Multi-pass membrane protein</topology>
    </subcellularLocation>
</comment>
<feature type="transmembrane region" description="Helical" evidence="6">
    <location>
        <begin position="145"/>
        <end position="163"/>
    </location>
</feature>
<dbReference type="GO" id="GO:0009055">
    <property type="term" value="F:electron transfer activity"/>
    <property type="evidence" value="ECO:0007669"/>
    <property type="project" value="InterPro"/>
</dbReference>
<feature type="transmembrane region" description="Helical" evidence="6">
    <location>
        <begin position="113"/>
        <end position="133"/>
    </location>
</feature>
<dbReference type="InterPro" id="IPR011577">
    <property type="entry name" value="Cyt_b561_bac/Ni-Hgenase"/>
</dbReference>
<dbReference type="PANTHER" id="PTHR30485">
    <property type="entry name" value="NI/FE-HYDROGENASE 1 B-TYPE CYTOCHROME SUBUNIT"/>
    <property type="match status" value="1"/>
</dbReference>
<keyword evidence="9" id="KW-1185">Reference proteome</keyword>
<dbReference type="PANTHER" id="PTHR30485:SF0">
    <property type="entry name" value="NI_FE-HYDROGENASE 1 B-TYPE CYTOCHROME SUBUNIT-RELATED"/>
    <property type="match status" value="1"/>
</dbReference>
<dbReference type="Proteomes" id="UP000198461">
    <property type="component" value="Unassembled WGS sequence"/>
</dbReference>
<proteinExistence type="predicted"/>
<dbReference type="Gene3D" id="1.20.950.20">
    <property type="entry name" value="Transmembrane di-heme cytochromes, Chain C"/>
    <property type="match status" value="1"/>
</dbReference>
<dbReference type="InterPro" id="IPR051542">
    <property type="entry name" value="Hydrogenase_cytochrome"/>
</dbReference>
<dbReference type="RefSeq" id="WP_074201746.1">
    <property type="nucleotide sequence ID" value="NZ_FSRE01000003.1"/>
</dbReference>
<evidence type="ECO:0000256" key="1">
    <source>
        <dbReference type="ARBA" id="ARBA00004651"/>
    </source>
</evidence>
<dbReference type="Pfam" id="PF01292">
    <property type="entry name" value="Ni_hydr_CYTB"/>
    <property type="match status" value="1"/>
</dbReference>
<dbReference type="OrthoDB" id="7063286at2"/>
<dbReference type="EMBL" id="FSRE01000003">
    <property type="protein sequence ID" value="SIO11025.1"/>
    <property type="molecule type" value="Genomic_DNA"/>
</dbReference>
<dbReference type="GO" id="GO:0005886">
    <property type="term" value="C:plasma membrane"/>
    <property type="evidence" value="ECO:0007669"/>
    <property type="project" value="UniProtKB-SubCell"/>
</dbReference>
<dbReference type="GO" id="GO:0022904">
    <property type="term" value="P:respiratory electron transport chain"/>
    <property type="evidence" value="ECO:0007669"/>
    <property type="project" value="InterPro"/>
</dbReference>
<evidence type="ECO:0000313" key="9">
    <source>
        <dbReference type="Proteomes" id="UP000198461"/>
    </source>
</evidence>
<sequence>MSWPAVVRATHWVNVLLLSLLWLSGGVLWLEGDAALGWLVHAHALTGFALMTSLLIRIAALFDSEQPRAHWRDMVPLTAGQRAVFRATLRHYLTLGRAPDPDWQGHNPLAGMVYLLLFALLLLQGLLGALIYLQGVDALKSVHGVLALVLLVLASGHVLMVFYHEWRQKGCRISALVHGGNDPP</sequence>
<keyword evidence="2" id="KW-1003">Cell membrane</keyword>
<feature type="domain" description="Cytochrome b561 bacterial/Ni-hydrogenase" evidence="7">
    <location>
        <begin position="3"/>
        <end position="179"/>
    </location>
</feature>
<evidence type="ECO:0000256" key="6">
    <source>
        <dbReference type="SAM" id="Phobius"/>
    </source>
</evidence>
<organism evidence="8 9">
    <name type="scientific">Sulfurivirga caldicuralii</name>
    <dbReference type="NCBI Taxonomy" id="364032"/>
    <lineage>
        <taxon>Bacteria</taxon>
        <taxon>Pseudomonadati</taxon>
        <taxon>Pseudomonadota</taxon>
        <taxon>Gammaproteobacteria</taxon>
        <taxon>Thiotrichales</taxon>
        <taxon>Piscirickettsiaceae</taxon>
        <taxon>Sulfurivirga</taxon>
    </lineage>
</organism>
<gene>
    <name evidence="8" type="ORF">SAMN05443662_1497</name>
</gene>
<accession>A0A1N6GUL3</accession>
<reference evidence="8 9" key="1">
    <citation type="submission" date="2016-11" db="EMBL/GenBank/DDBJ databases">
        <authorList>
            <person name="Jaros S."/>
            <person name="Januszkiewicz K."/>
            <person name="Wedrychowicz H."/>
        </authorList>
    </citation>
    <scope>NUCLEOTIDE SEQUENCE [LARGE SCALE GENOMIC DNA]</scope>
    <source>
        <strain evidence="8 9">DSM 17737</strain>
    </source>
</reference>
<dbReference type="SUPFAM" id="SSF81342">
    <property type="entry name" value="Transmembrane di-heme cytochromes"/>
    <property type="match status" value="1"/>
</dbReference>
<keyword evidence="3 6" id="KW-0812">Transmembrane</keyword>
<dbReference type="InterPro" id="IPR016174">
    <property type="entry name" value="Di-haem_cyt_TM"/>
</dbReference>